<feature type="compositionally biased region" description="Gly residues" evidence="1">
    <location>
        <begin position="184"/>
        <end position="193"/>
    </location>
</feature>
<feature type="region of interest" description="Disordered" evidence="1">
    <location>
        <begin position="171"/>
        <end position="193"/>
    </location>
</feature>
<reference evidence="3" key="1">
    <citation type="journal article" date="2019" name="Int. J. Syst. Evol. Microbiol.">
        <title>The Global Catalogue of Microorganisms (GCM) 10K type strain sequencing project: providing services to taxonomists for standard genome sequencing and annotation.</title>
        <authorList>
            <consortium name="The Broad Institute Genomics Platform"/>
            <consortium name="The Broad Institute Genome Sequencing Center for Infectious Disease"/>
            <person name="Wu L."/>
            <person name="Ma J."/>
        </authorList>
    </citation>
    <scope>NUCLEOTIDE SEQUENCE [LARGE SCALE GENOMIC DNA]</scope>
    <source>
        <strain evidence="3">JCM 18302</strain>
    </source>
</reference>
<evidence type="ECO:0000256" key="1">
    <source>
        <dbReference type="SAM" id="MobiDB-lite"/>
    </source>
</evidence>
<dbReference type="EMBL" id="BAABJO010000002">
    <property type="protein sequence ID" value="GAA5112523.1"/>
    <property type="molecule type" value="Genomic_DNA"/>
</dbReference>
<feature type="region of interest" description="Disordered" evidence="1">
    <location>
        <begin position="1"/>
        <end position="26"/>
    </location>
</feature>
<comment type="caution">
    <text evidence="2">The sequence shown here is derived from an EMBL/GenBank/DDBJ whole genome shotgun (WGS) entry which is preliminary data.</text>
</comment>
<dbReference type="Proteomes" id="UP001500804">
    <property type="component" value="Unassembled WGS sequence"/>
</dbReference>
<keyword evidence="3" id="KW-1185">Reference proteome</keyword>
<protein>
    <submittedName>
        <fullName evidence="2">Uncharacterized protein</fullName>
    </submittedName>
</protein>
<gene>
    <name evidence="2" type="ORF">GCM10023320_06860</name>
</gene>
<evidence type="ECO:0000313" key="3">
    <source>
        <dbReference type="Proteomes" id="UP001500804"/>
    </source>
</evidence>
<evidence type="ECO:0000313" key="2">
    <source>
        <dbReference type="EMBL" id="GAA5112523.1"/>
    </source>
</evidence>
<proteinExistence type="predicted"/>
<organism evidence="2 3">
    <name type="scientific">Pseudonocardia adelaidensis</name>
    <dbReference type="NCBI Taxonomy" id="648754"/>
    <lineage>
        <taxon>Bacteria</taxon>
        <taxon>Bacillati</taxon>
        <taxon>Actinomycetota</taxon>
        <taxon>Actinomycetes</taxon>
        <taxon>Pseudonocardiales</taxon>
        <taxon>Pseudonocardiaceae</taxon>
        <taxon>Pseudonocardia</taxon>
    </lineage>
</organism>
<accession>A0ABP9N9B9</accession>
<name>A0ABP9N9B9_9PSEU</name>
<sequence length="193" mass="20072">MLRPVGDTVDAGTTSSGGRPGPADGMRVRDVVRDVVAEVAPEESAVVQGLARFDDDTVVRRLARSGGRREPLGFGVGEIAALVTPVVWLVVDEAAKRAAESAVDGAARGTKALLRRVMRRPAAPVVVPALTREQLREVRQQVRETAEQRGLEPERAAAIADAVVVRMALAAGDGDEPPLDADGPAGGDGATAE</sequence>